<keyword evidence="4" id="KW-1185">Reference proteome</keyword>
<comment type="similarity">
    <text evidence="1 2">Belongs to the OprB family.</text>
</comment>
<dbReference type="InterPro" id="IPR052932">
    <property type="entry name" value="OprB_Porin"/>
</dbReference>
<evidence type="ECO:0000256" key="2">
    <source>
        <dbReference type="RuleBase" id="RU363072"/>
    </source>
</evidence>
<evidence type="ECO:0000313" key="3">
    <source>
        <dbReference type="EMBL" id="QEG43097.1"/>
    </source>
</evidence>
<organism evidence="3 4">
    <name type="scientific">Roseimaritima ulvae</name>
    <dbReference type="NCBI Taxonomy" id="980254"/>
    <lineage>
        <taxon>Bacteria</taxon>
        <taxon>Pseudomonadati</taxon>
        <taxon>Planctomycetota</taxon>
        <taxon>Planctomycetia</taxon>
        <taxon>Pirellulales</taxon>
        <taxon>Pirellulaceae</taxon>
        <taxon>Roseimaritima</taxon>
    </lineage>
</organism>
<dbReference type="OrthoDB" id="177316at2"/>
<feature type="signal peptide" evidence="2">
    <location>
        <begin position="1"/>
        <end position="24"/>
    </location>
</feature>
<dbReference type="GO" id="GO:0015288">
    <property type="term" value="F:porin activity"/>
    <property type="evidence" value="ECO:0007669"/>
    <property type="project" value="InterPro"/>
</dbReference>
<dbReference type="PANTHER" id="PTHR37944:SF1">
    <property type="entry name" value="PORIN B"/>
    <property type="match status" value="1"/>
</dbReference>
<accession>A0A5B9QVM0</accession>
<gene>
    <name evidence="3" type="ORF">UC8_51410</name>
</gene>
<proteinExistence type="inferred from homology"/>
<sequence precursor="true">MAWIRFIAASLVALIATHSTPLYAQCDQCSGNCGAFCDSDSSCDRLGGCDSLYGNGERCSCGLCEQCFGGDHMLGDWGGLRSCLAEHGVVADIRATQFYQGVTSGGNNETFRYGGKLDYNLTFLGEPLGLNEGFTLLLHAETRFGEATLRDAVGLAPSNANMLMPNLEHETAITGFQVLQACSEDWAITFGKINALDLFNTIYPQTGRGIDRFMNASSFLPLTIATTIPLSFNGAGVLKLNERRIQGGLLVYDSNNISTTTGLSELFDNGANIAGLWRFFTNLGGQPGSHLFMGTYGTGTFNSLDPNGWAFVPGDGLVVPNAEGSWSATYILEQQLWADRCDKNRNIGLFSQWGLADPETSPYQWCMNVSLDAQGLVRSRPQDRMGAAYFYSGLSSDLKALASPLIPLDDVQGGELYYNAAITPWCFLTTDLQFVEPANERNDTATVLGMRLSIDL</sequence>
<feature type="chain" id="PRO_5023104603" evidence="2">
    <location>
        <begin position="25"/>
        <end position="456"/>
    </location>
</feature>
<dbReference type="InterPro" id="IPR007049">
    <property type="entry name" value="Carb-sel_porin_OprB"/>
</dbReference>
<keyword evidence="2" id="KW-0732">Signal</keyword>
<dbReference type="GO" id="GO:0008643">
    <property type="term" value="P:carbohydrate transport"/>
    <property type="evidence" value="ECO:0007669"/>
    <property type="project" value="InterPro"/>
</dbReference>
<dbReference type="InterPro" id="IPR038673">
    <property type="entry name" value="OprB_sf"/>
</dbReference>
<dbReference type="Gene3D" id="2.40.160.180">
    <property type="entry name" value="Carbohydrate-selective porin OprB"/>
    <property type="match status" value="1"/>
</dbReference>
<dbReference type="GO" id="GO:0016020">
    <property type="term" value="C:membrane"/>
    <property type="evidence" value="ECO:0007669"/>
    <property type="project" value="InterPro"/>
</dbReference>
<reference evidence="3 4" key="1">
    <citation type="submission" date="2019-08" db="EMBL/GenBank/DDBJ databases">
        <title>Deep-cultivation of Planctomycetes and their phenomic and genomic characterization uncovers novel biology.</title>
        <authorList>
            <person name="Wiegand S."/>
            <person name="Jogler M."/>
            <person name="Boedeker C."/>
            <person name="Pinto D."/>
            <person name="Vollmers J."/>
            <person name="Rivas-Marin E."/>
            <person name="Kohn T."/>
            <person name="Peeters S.H."/>
            <person name="Heuer A."/>
            <person name="Rast P."/>
            <person name="Oberbeckmann S."/>
            <person name="Bunk B."/>
            <person name="Jeske O."/>
            <person name="Meyerdierks A."/>
            <person name="Storesund J.E."/>
            <person name="Kallscheuer N."/>
            <person name="Luecker S."/>
            <person name="Lage O.M."/>
            <person name="Pohl T."/>
            <person name="Merkel B.J."/>
            <person name="Hornburger P."/>
            <person name="Mueller R.-W."/>
            <person name="Bruemmer F."/>
            <person name="Labrenz M."/>
            <person name="Spormann A.M."/>
            <person name="Op den Camp H."/>
            <person name="Overmann J."/>
            <person name="Amann R."/>
            <person name="Jetten M.S.M."/>
            <person name="Mascher T."/>
            <person name="Medema M.H."/>
            <person name="Devos D.P."/>
            <person name="Kaster A.-K."/>
            <person name="Ovreas L."/>
            <person name="Rohde M."/>
            <person name="Galperin M.Y."/>
            <person name="Jogler C."/>
        </authorList>
    </citation>
    <scope>NUCLEOTIDE SEQUENCE [LARGE SCALE GENOMIC DNA]</scope>
    <source>
        <strain evidence="3 4">UC8</strain>
    </source>
</reference>
<dbReference type="AlphaFoldDB" id="A0A5B9QVM0"/>
<dbReference type="PANTHER" id="PTHR37944">
    <property type="entry name" value="PORIN B"/>
    <property type="match status" value="1"/>
</dbReference>
<dbReference type="Proteomes" id="UP000325286">
    <property type="component" value="Chromosome"/>
</dbReference>
<dbReference type="RefSeq" id="WP_068137534.1">
    <property type="nucleotide sequence ID" value="NZ_CP042914.1"/>
</dbReference>
<dbReference type="KEGG" id="rul:UC8_51410"/>
<evidence type="ECO:0000313" key="4">
    <source>
        <dbReference type="Proteomes" id="UP000325286"/>
    </source>
</evidence>
<dbReference type="Pfam" id="PF04966">
    <property type="entry name" value="OprB"/>
    <property type="match status" value="1"/>
</dbReference>
<evidence type="ECO:0000256" key="1">
    <source>
        <dbReference type="ARBA" id="ARBA00008769"/>
    </source>
</evidence>
<name>A0A5B9QVM0_9BACT</name>
<protein>
    <submittedName>
        <fullName evidence="3">Carbohydrate-selective porin, OprB family</fullName>
    </submittedName>
</protein>
<dbReference type="EMBL" id="CP042914">
    <property type="protein sequence ID" value="QEG43097.1"/>
    <property type="molecule type" value="Genomic_DNA"/>
</dbReference>